<evidence type="ECO:0000256" key="1">
    <source>
        <dbReference type="SAM" id="MobiDB-lite"/>
    </source>
</evidence>
<evidence type="ECO:0000313" key="2">
    <source>
        <dbReference type="EMBL" id="KAF6485709.1"/>
    </source>
</evidence>
<evidence type="ECO:0000313" key="3">
    <source>
        <dbReference type="Proteomes" id="UP000593571"/>
    </source>
</evidence>
<accession>A0A7J8INI5</accession>
<feature type="compositionally biased region" description="Pro residues" evidence="1">
    <location>
        <begin position="150"/>
        <end position="160"/>
    </location>
</feature>
<dbReference type="Proteomes" id="UP000593571">
    <property type="component" value="Unassembled WGS sequence"/>
</dbReference>
<protein>
    <submittedName>
        <fullName evidence="2">Uncharacterized protein</fullName>
    </submittedName>
</protein>
<reference evidence="2 3" key="1">
    <citation type="journal article" date="2020" name="Nature">
        <title>Six reference-quality genomes reveal evolution of bat adaptations.</title>
        <authorList>
            <person name="Jebb D."/>
            <person name="Huang Z."/>
            <person name="Pippel M."/>
            <person name="Hughes G.M."/>
            <person name="Lavrichenko K."/>
            <person name="Devanna P."/>
            <person name="Winkler S."/>
            <person name="Jermiin L.S."/>
            <person name="Skirmuntt E.C."/>
            <person name="Katzourakis A."/>
            <person name="Burkitt-Gray L."/>
            <person name="Ray D.A."/>
            <person name="Sullivan K.A.M."/>
            <person name="Roscito J.G."/>
            <person name="Kirilenko B.M."/>
            <person name="Davalos L.M."/>
            <person name="Corthals A.P."/>
            <person name="Power M.L."/>
            <person name="Jones G."/>
            <person name="Ransome R.D."/>
            <person name="Dechmann D.K.N."/>
            <person name="Locatelli A.G."/>
            <person name="Puechmaille S.J."/>
            <person name="Fedrigo O."/>
            <person name="Jarvis E.D."/>
            <person name="Hiller M."/>
            <person name="Vernes S.C."/>
            <person name="Myers E.W."/>
            <person name="Teeling E.C."/>
        </authorList>
    </citation>
    <scope>NUCLEOTIDE SEQUENCE [LARGE SCALE GENOMIC DNA]</scope>
    <source>
        <strain evidence="2">MRouAeg1</strain>
        <tissue evidence="2">Muscle</tissue>
    </source>
</reference>
<sequence length="160" mass="16429">MAWGHGLGVNSALPCVGSPLGSHHSALRILSVAGMTVLEPCVLGDPMSCCVPKFRAMQIQVQSSPLLLLEGPLGERARVWRDRGDGEEARPGGSSSVRRGLGTATALHTARGRGGQAQCRLGVGDGPFSAANGSRSVNAQSSQIRGGPTRTPPPPGQSQS</sequence>
<name>A0A7J8INI5_ROUAE</name>
<feature type="region of interest" description="Disordered" evidence="1">
    <location>
        <begin position="79"/>
        <end position="160"/>
    </location>
</feature>
<gene>
    <name evidence="2" type="ORF">HJG63_010838</name>
</gene>
<comment type="caution">
    <text evidence="2">The sequence shown here is derived from an EMBL/GenBank/DDBJ whole genome shotgun (WGS) entry which is preliminary data.</text>
</comment>
<feature type="compositionally biased region" description="Polar residues" evidence="1">
    <location>
        <begin position="131"/>
        <end position="144"/>
    </location>
</feature>
<organism evidence="2 3">
    <name type="scientific">Rousettus aegyptiacus</name>
    <name type="common">Egyptian fruit bat</name>
    <name type="synonym">Pteropus aegyptiacus</name>
    <dbReference type="NCBI Taxonomy" id="9407"/>
    <lineage>
        <taxon>Eukaryota</taxon>
        <taxon>Metazoa</taxon>
        <taxon>Chordata</taxon>
        <taxon>Craniata</taxon>
        <taxon>Vertebrata</taxon>
        <taxon>Euteleostomi</taxon>
        <taxon>Mammalia</taxon>
        <taxon>Eutheria</taxon>
        <taxon>Laurasiatheria</taxon>
        <taxon>Chiroptera</taxon>
        <taxon>Yinpterochiroptera</taxon>
        <taxon>Pteropodoidea</taxon>
        <taxon>Pteropodidae</taxon>
        <taxon>Rousettinae</taxon>
        <taxon>Rousettus</taxon>
    </lineage>
</organism>
<dbReference type="EMBL" id="JACASE010000003">
    <property type="protein sequence ID" value="KAF6485709.1"/>
    <property type="molecule type" value="Genomic_DNA"/>
</dbReference>
<proteinExistence type="predicted"/>
<feature type="compositionally biased region" description="Basic and acidic residues" evidence="1">
    <location>
        <begin position="79"/>
        <end position="90"/>
    </location>
</feature>
<keyword evidence="3" id="KW-1185">Reference proteome</keyword>
<dbReference type="AlphaFoldDB" id="A0A7J8INI5"/>